<keyword evidence="3" id="KW-1185">Reference proteome</keyword>
<gene>
    <name evidence="2" type="ORF">Ciccas_010204</name>
</gene>
<feature type="transmembrane region" description="Helical" evidence="1">
    <location>
        <begin position="146"/>
        <end position="164"/>
    </location>
</feature>
<proteinExistence type="predicted"/>
<accession>A0ABD2PUU2</accession>
<feature type="transmembrane region" description="Helical" evidence="1">
    <location>
        <begin position="194"/>
        <end position="211"/>
    </location>
</feature>
<feature type="transmembrane region" description="Helical" evidence="1">
    <location>
        <begin position="104"/>
        <end position="126"/>
    </location>
</feature>
<evidence type="ECO:0000256" key="1">
    <source>
        <dbReference type="SAM" id="Phobius"/>
    </source>
</evidence>
<comment type="caution">
    <text evidence="2">The sequence shown here is derived from an EMBL/GenBank/DDBJ whole genome shotgun (WGS) entry which is preliminary data.</text>
</comment>
<keyword evidence="1" id="KW-1133">Transmembrane helix</keyword>
<keyword evidence="1" id="KW-0812">Transmembrane</keyword>
<evidence type="ECO:0000313" key="2">
    <source>
        <dbReference type="EMBL" id="KAL3311220.1"/>
    </source>
</evidence>
<dbReference type="EMBL" id="JBJKFK010002361">
    <property type="protein sequence ID" value="KAL3311220.1"/>
    <property type="molecule type" value="Genomic_DNA"/>
</dbReference>
<protein>
    <submittedName>
        <fullName evidence="2">Uncharacterized protein</fullName>
    </submittedName>
</protein>
<keyword evidence="1" id="KW-0472">Membrane</keyword>
<evidence type="ECO:0000313" key="3">
    <source>
        <dbReference type="Proteomes" id="UP001626550"/>
    </source>
</evidence>
<dbReference type="Proteomes" id="UP001626550">
    <property type="component" value="Unassembled WGS sequence"/>
</dbReference>
<dbReference type="AlphaFoldDB" id="A0ABD2PUU2"/>
<name>A0ABD2PUU2_9PLAT</name>
<organism evidence="2 3">
    <name type="scientific">Cichlidogyrus casuarinus</name>
    <dbReference type="NCBI Taxonomy" id="1844966"/>
    <lineage>
        <taxon>Eukaryota</taxon>
        <taxon>Metazoa</taxon>
        <taxon>Spiralia</taxon>
        <taxon>Lophotrochozoa</taxon>
        <taxon>Platyhelminthes</taxon>
        <taxon>Monogenea</taxon>
        <taxon>Monopisthocotylea</taxon>
        <taxon>Dactylogyridea</taxon>
        <taxon>Ancyrocephalidae</taxon>
        <taxon>Cichlidogyrus</taxon>
    </lineage>
</organism>
<reference evidence="2 3" key="1">
    <citation type="submission" date="2024-11" db="EMBL/GenBank/DDBJ databases">
        <title>Adaptive evolution of stress response genes in parasites aligns with host niche diversity.</title>
        <authorList>
            <person name="Hahn C."/>
            <person name="Resl P."/>
        </authorList>
    </citation>
    <scope>NUCLEOTIDE SEQUENCE [LARGE SCALE GENOMIC DNA]</scope>
    <source>
        <strain evidence="2">EGGRZ-B1_66</strain>
        <tissue evidence="2">Body</tissue>
    </source>
</reference>
<sequence length="238" mass="26804">MHENFNIVVCSTKRSAQFPFEIPAYFCSDEAQTQVRTREALASFSVKDLVTEMKTSFQINSLVPDKSDQERRILFWFRSFIAVADLTSKSSAEESDVLFARKRFIMISTLDIGIKLFSAIASYLSTPTIVPCAVGRMVEVFGFEGVVYYLLGNSLLLGLFIWLMPETNHNKGAFSEQRSLQSIRTALVKAKQGFTKEIILAIFILFFVMVTESDSVVDALYLQNAPILWHSYGVGVFA</sequence>